<keyword evidence="3" id="KW-1185">Reference proteome</keyword>
<keyword evidence="1" id="KW-0812">Transmembrane</keyword>
<dbReference type="GeneID" id="80884647"/>
<dbReference type="PANTHER" id="PTHR39608:SF1">
    <property type="entry name" value="INTEGRAL MEMBRANE PROTEIN (AFU_ORTHOLOGUE AFUA_5G08640)"/>
    <property type="match status" value="1"/>
</dbReference>
<dbReference type="RefSeq" id="XP_056040841.1">
    <property type="nucleotide sequence ID" value="XM_056189481.1"/>
</dbReference>
<proteinExistence type="predicted"/>
<feature type="transmembrane region" description="Helical" evidence="1">
    <location>
        <begin position="38"/>
        <end position="64"/>
    </location>
</feature>
<evidence type="ECO:0000256" key="1">
    <source>
        <dbReference type="SAM" id="Phobius"/>
    </source>
</evidence>
<evidence type="ECO:0000313" key="2">
    <source>
        <dbReference type="EMBL" id="KAJ8097391.1"/>
    </source>
</evidence>
<keyword evidence="1" id="KW-1133">Transmembrane helix</keyword>
<organism evidence="2 3">
    <name type="scientific">Lipomyces tetrasporus</name>
    <dbReference type="NCBI Taxonomy" id="54092"/>
    <lineage>
        <taxon>Eukaryota</taxon>
        <taxon>Fungi</taxon>
        <taxon>Dikarya</taxon>
        <taxon>Ascomycota</taxon>
        <taxon>Saccharomycotina</taxon>
        <taxon>Lipomycetes</taxon>
        <taxon>Lipomycetales</taxon>
        <taxon>Lipomycetaceae</taxon>
        <taxon>Lipomyces</taxon>
    </lineage>
</organism>
<dbReference type="Proteomes" id="UP001217417">
    <property type="component" value="Unassembled WGS sequence"/>
</dbReference>
<protein>
    <recommendedName>
        <fullName evidence="4">MARVEL domain-containing protein</fullName>
    </recommendedName>
</protein>
<feature type="transmembrane region" description="Helical" evidence="1">
    <location>
        <begin position="6"/>
        <end position="26"/>
    </location>
</feature>
<dbReference type="AlphaFoldDB" id="A0AAD7VQ08"/>
<evidence type="ECO:0000313" key="3">
    <source>
        <dbReference type="Proteomes" id="UP001217417"/>
    </source>
</evidence>
<keyword evidence="1" id="KW-0472">Membrane</keyword>
<name>A0AAD7VQ08_9ASCO</name>
<accession>A0AAD7VQ08</accession>
<comment type="caution">
    <text evidence="2">The sequence shown here is derived from an EMBL/GenBank/DDBJ whole genome shotgun (WGS) entry which is preliminary data.</text>
</comment>
<feature type="transmembrane region" description="Helical" evidence="1">
    <location>
        <begin position="115"/>
        <end position="137"/>
    </location>
</feature>
<sequence>MNASRVFLLALRFVQFVISAVILGVISYQVQQLLNASAAVPTGFIFTIVVSCCTIVSIILTLVVPTPGLTLWYLCAWDISLAVLFAVGFVWLILQISSFACGWDAFNPFGKNSCGRIRAAMTFMLVEVVLWLTSALYRCVTFIRKGVSAGQDVK</sequence>
<evidence type="ECO:0008006" key="4">
    <source>
        <dbReference type="Google" id="ProtNLM"/>
    </source>
</evidence>
<gene>
    <name evidence="2" type="ORF">POJ06DRAFT_271037</name>
</gene>
<dbReference type="EMBL" id="JARPMG010000011">
    <property type="protein sequence ID" value="KAJ8097391.1"/>
    <property type="molecule type" value="Genomic_DNA"/>
</dbReference>
<dbReference type="PANTHER" id="PTHR39608">
    <property type="entry name" value="INTEGRAL MEMBRANE PROTEIN (AFU_ORTHOLOGUE AFUA_5G08640)"/>
    <property type="match status" value="1"/>
</dbReference>
<reference evidence="2" key="1">
    <citation type="submission" date="2023-03" db="EMBL/GenBank/DDBJ databases">
        <title>Near-Complete genome sequence of Lipomyces tetrasporous NRRL Y-64009, an oleaginous yeast capable of growing on lignocellulosic hydrolysates.</title>
        <authorList>
            <consortium name="Lawrence Berkeley National Laboratory"/>
            <person name="Jagtap S.S."/>
            <person name="Liu J.-J."/>
            <person name="Walukiewicz H.E."/>
            <person name="Pangilinan J."/>
            <person name="Lipzen A."/>
            <person name="Ahrendt S."/>
            <person name="Koriabine M."/>
            <person name="Cobaugh K."/>
            <person name="Salamov A."/>
            <person name="Yoshinaga Y."/>
            <person name="Ng V."/>
            <person name="Daum C."/>
            <person name="Grigoriev I.V."/>
            <person name="Slininger P.J."/>
            <person name="Dien B.S."/>
            <person name="Jin Y.-S."/>
            <person name="Rao C.V."/>
        </authorList>
    </citation>
    <scope>NUCLEOTIDE SEQUENCE</scope>
    <source>
        <strain evidence="2">NRRL Y-64009</strain>
    </source>
</reference>
<feature type="transmembrane region" description="Helical" evidence="1">
    <location>
        <begin position="70"/>
        <end position="94"/>
    </location>
</feature>